<evidence type="ECO:0000256" key="2">
    <source>
        <dbReference type="RuleBase" id="RU003476"/>
    </source>
</evidence>
<reference evidence="4 5" key="1">
    <citation type="submission" date="2016-03" db="EMBL/GenBank/DDBJ databases">
        <title>Choanephora cucurbitarum.</title>
        <authorList>
            <person name="Min B."/>
            <person name="Park H."/>
            <person name="Park J.-H."/>
            <person name="Shin H.-D."/>
            <person name="Choi I.-G."/>
        </authorList>
    </citation>
    <scope>NUCLEOTIDE SEQUENCE [LARGE SCALE GENOMIC DNA]</scope>
    <source>
        <strain evidence="4 5">KUS-F28377</strain>
    </source>
</reference>
<dbReference type="AlphaFoldDB" id="A0A1C7N4Y7"/>
<sequence>MNGTYRAVSSIVLRRLPSKEIAHQDTNLKDIYRKPTELLYLVVKKPRVDHAWQFPQGGQDPGETGPEAALRELREECGSDLQVNLIDTVHEAGIYQYPFPAHFKRSIILSS</sequence>
<evidence type="ECO:0000256" key="1">
    <source>
        <dbReference type="ARBA" id="ARBA00022801"/>
    </source>
</evidence>
<dbReference type="PROSITE" id="PS00893">
    <property type="entry name" value="NUDIX_BOX"/>
    <property type="match status" value="1"/>
</dbReference>
<dbReference type="Pfam" id="PF00293">
    <property type="entry name" value="NUDIX"/>
    <property type="match status" value="1"/>
</dbReference>
<protein>
    <submittedName>
        <fullName evidence="4">RNA pyrophosphohydrolase</fullName>
    </submittedName>
</protein>
<dbReference type="InterPro" id="IPR020476">
    <property type="entry name" value="Nudix_hydrolase"/>
</dbReference>
<feature type="domain" description="Nudix hydrolase" evidence="3">
    <location>
        <begin position="3"/>
        <end position="111"/>
    </location>
</feature>
<dbReference type="EMBL" id="LUGH01000542">
    <property type="protein sequence ID" value="OBZ84205.1"/>
    <property type="molecule type" value="Genomic_DNA"/>
</dbReference>
<dbReference type="SUPFAM" id="SSF55811">
    <property type="entry name" value="Nudix"/>
    <property type="match status" value="1"/>
</dbReference>
<dbReference type="PRINTS" id="PR00502">
    <property type="entry name" value="NUDIXFAMILY"/>
</dbReference>
<evidence type="ECO:0000313" key="5">
    <source>
        <dbReference type="Proteomes" id="UP000093000"/>
    </source>
</evidence>
<keyword evidence="5" id="KW-1185">Reference proteome</keyword>
<keyword evidence="1 2" id="KW-0378">Hydrolase</keyword>
<dbReference type="GO" id="GO:0016787">
    <property type="term" value="F:hydrolase activity"/>
    <property type="evidence" value="ECO:0007669"/>
    <property type="project" value="UniProtKB-KW"/>
</dbReference>
<comment type="caution">
    <text evidence="4">The sequence shown here is derived from an EMBL/GenBank/DDBJ whole genome shotgun (WGS) entry which is preliminary data.</text>
</comment>
<dbReference type="OrthoDB" id="414075at2759"/>
<dbReference type="InterPro" id="IPR015797">
    <property type="entry name" value="NUDIX_hydrolase-like_dom_sf"/>
</dbReference>
<dbReference type="InterPro" id="IPR000086">
    <property type="entry name" value="NUDIX_hydrolase_dom"/>
</dbReference>
<evidence type="ECO:0000259" key="3">
    <source>
        <dbReference type="PROSITE" id="PS51462"/>
    </source>
</evidence>
<proteinExistence type="inferred from homology"/>
<dbReference type="Proteomes" id="UP000093000">
    <property type="component" value="Unassembled WGS sequence"/>
</dbReference>
<dbReference type="InParanoid" id="A0A1C7N4Y7"/>
<organism evidence="4 5">
    <name type="scientific">Choanephora cucurbitarum</name>
    <dbReference type="NCBI Taxonomy" id="101091"/>
    <lineage>
        <taxon>Eukaryota</taxon>
        <taxon>Fungi</taxon>
        <taxon>Fungi incertae sedis</taxon>
        <taxon>Mucoromycota</taxon>
        <taxon>Mucoromycotina</taxon>
        <taxon>Mucoromycetes</taxon>
        <taxon>Mucorales</taxon>
        <taxon>Mucorineae</taxon>
        <taxon>Choanephoraceae</taxon>
        <taxon>Choanephoroideae</taxon>
        <taxon>Choanephora</taxon>
    </lineage>
</organism>
<dbReference type="PROSITE" id="PS51462">
    <property type="entry name" value="NUDIX"/>
    <property type="match status" value="1"/>
</dbReference>
<gene>
    <name evidence="4" type="primary">rppH</name>
    <name evidence="4" type="ORF">A0J61_07754</name>
</gene>
<dbReference type="STRING" id="101091.A0A1C7N4Y7"/>
<dbReference type="InterPro" id="IPR020084">
    <property type="entry name" value="NUDIX_hydrolase_CS"/>
</dbReference>
<evidence type="ECO:0000313" key="4">
    <source>
        <dbReference type="EMBL" id="OBZ84205.1"/>
    </source>
</evidence>
<name>A0A1C7N4Y7_9FUNG</name>
<dbReference type="Gene3D" id="3.90.79.10">
    <property type="entry name" value="Nucleoside Triphosphate Pyrophosphohydrolase"/>
    <property type="match status" value="1"/>
</dbReference>
<accession>A0A1C7N4Y7</accession>
<comment type="similarity">
    <text evidence="2">Belongs to the Nudix hydrolase family.</text>
</comment>